<dbReference type="Proteomes" id="UP000814243">
    <property type="component" value="Unassembled WGS sequence"/>
</dbReference>
<organism evidence="1 2">
    <name type="scientific">Spodoptera exigua</name>
    <name type="common">Beet armyworm</name>
    <name type="synonym">Noctua fulgens</name>
    <dbReference type="NCBI Taxonomy" id="7107"/>
    <lineage>
        <taxon>Eukaryota</taxon>
        <taxon>Metazoa</taxon>
        <taxon>Ecdysozoa</taxon>
        <taxon>Arthropoda</taxon>
        <taxon>Hexapoda</taxon>
        <taxon>Insecta</taxon>
        <taxon>Pterygota</taxon>
        <taxon>Neoptera</taxon>
        <taxon>Endopterygota</taxon>
        <taxon>Lepidoptera</taxon>
        <taxon>Glossata</taxon>
        <taxon>Ditrysia</taxon>
        <taxon>Noctuoidea</taxon>
        <taxon>Noctuidae</taxon>
        <taxon>Amphipyrinae</taxon>
        <taxon>Spodoptera</taxon>
    </lineage>
</organism>
<reference evidence="1" key="1">
    <citation type="journal article" date="2021" name="G3 (Bethesda)">
        <title>Genome and transcriptome analysis of the beet armyworm Spodoptera exigua reveals targets for pest control. .</title>
        <authorList>
            <person name="Simon S."/>
            <person name="Breeschoten T."/>
            <person name="Jansen H.J."/>
            <person name="Dirks R.P."/>
            <person name="Schranz M.E."/>
            <person name="Ros V.I.D."/>
        </authorList>
    </citation>
    <scope>NUCLEOTIDE SEQUENCE</scope>
    <source>
        <strain evidence="1">TB_SE_WUR_2020</strain>
    </source>
</reference>
<evidence type="ECO:0000313" key="2">
    <source>
        <dbReference type="Proteomes" id="UP000814243"/>
    </source>
</evidence>
<dbReference type="EMBL" id="JACEFF010000866">
    <property type="protein sequence ID" value="KAH9629414.1"/>
    <property type="molecule type" value="Genomic_DNA"/>
</dbReference>
<evidence type="ECO:0000313" key="1">
    <source>
        <dbReference type="EMBL" id="KAH9629414.1"/>
    </source>
</evidence>
<sequence length="89" mass="10013">MASVRTRSASPKSVSFSPILERKYSVERRPASPPELKSTDWRKYFTDFSAYLVVQGEVSGLCDNLAGCGQMRSIQSIPQNVLRTLYHTD</sequence>
<comment type="caution">
    <text evidence="1">The sequence shown here is derived from an EMBL/GenBank/DDBJ whole genome shotgun (WGS) entry which is preliminary data.</text>
</comment>
<accession>A0A922M303</accession>
<dbReference type="AlphaFoldDB" id="A0A922M303"/>
<proteinExistence type="predicted"/>
<name>A0A922M303_SPOEX</name>
<gene>
    <name evidence="1" type="ORF">HF086_013328</name>
</gene>
<protein>
    <submittedName>
        <fullName evidence="1">Uncharacterized protein</fullName>
    </submittedName>
</protein>